<evidence type="ECO:0000256" key="1">
    <source>
        <dbReference type="ARBA" id="ARBA00022679"/>
    </source>
</evidence>
<dbReference type="GO" id="GO:0016780">
    <property type="term" value="F:phosphotransferase activity, for other substituted phosphate groups"/>
    <property type="evidence" value="ECO:0007669"/>
    <property type="project" value="InterPro"/>
</dbReference>
<feature type="transmembrane region" description="Helical" evidence="3">
    <location>
        <begin position="156"/>
        <end position="176"/>
    </location>
</feature>
<evidence type="ECO:0000313" key="4">
    <source>
        <dbReference type="EMBL" id="PDW02687.1"/>
    </source>
</evidence>
<dbReference type="GO" id="GO:0008654">
    <property type="term" value="P:phospholipid biosynthetic process"/>
    <property type="evidence" value="ECO:0007669"/>
    <property type="project" value="InterPro"/>
</dbReference>
<name>A0A2A6RHX5_9CHLR</name>
<dbReference type="Gene3D" id="1.20.120.1760">
    <property type="match status" value="1"/>
</dbReference>
<dbReference type="OrthoDB" id="9777147at2"/>
<feature type="transmembrane region" description="Helical" evidence="3">
    <location>
        <begin position="77"/>
        <end position="95"/>
    </location>
</feature>
<proteinExistence type="inferred from homology"/>
<keyword evidence="5" id="KW-1185">Reference proteome</keyword>
<gene>
    <name evidence="4" type="ORF">CJ255_12570</name>
</gene>
<keyword evidence="3" id="KW-0472">Membrane</keyword>
<feature type="transmembrane region" description="Helical" evidence="3">
    <location>
        <begin position="188"/>
        <end position="214"/>
    </location>
</feature>
<feature type="transmembrane region" description="Helical" evidence="3">
    <location>
        <begin position="12"/>
        <end position="33"/>
    </location>
</feature>
<evidence type="ECO:0000313" key="5">
    <source>
        <dbReference type="Proteomes" id="UP000220527"/>
    </source>
</evidence>
<accession>A0A2A6RHX5</accession>
<keyword evidence="3" id="KW-0812">Transmembrane</keyword>
<comment type="caution">
    <text evidence="4">The sequence shown here is derived from an EMBL/GenBank/DDBJ whole genome shotgun (WGS) entry which is preliminary data.</text>
</comment>
<sequence>MLLNGVPALMRLRFIIVTGFTGSNLLLGLFALIAAAHGATALAAWALLCCVLLDGCDGSLARRWQVTSSFGAQLDSLADMTSFIIASVTLIYYWVAPTTPIWLVLVAGGFYTLSGAIRLARFNCTEPNPAYFQGIPTTLVAAIVAANYLVGSALDTYWVLGLVILLAVLMVSMFPYPKLAALRPTALWLLPLIAIGALTSISWTIWVLTLLYIFSGPVIWLFQRLPTEVRERLRRT</sequence>
<evidence type="ECO:0000256" key="2">
    <source>
        <dbReference type="RuleBase" id="RU003750"/>
    </source>
</evidence>
<feature type="transmembrane region" description="Helical" evidence="3">
    <location>
        <begin position="39"/>
        <end position="56"/>
    </location>
</feature>
<keyword evidence="1 2" id="KW-0808">Transferase</keyword>
<dbReference type="InterPro" id="IPR048254">
    <property type="entry name" value="CDP_ALCOHOL_P_TRANSF_CS"/>
</dbReference>
<dbReference type="PROSITE" id="PS00379">
    <property type="entry name" value="CDP_ALCOHOL_P_TRANSF"/>
    <property type="match status" value="1"/>
</dbReference>
<dbReference type="EMBL" id="NQWI01000055">
    <property type="protein sequence ID" value="PDW02687.1"/>
    <property type="molecule type" value="Genomic_DNA"/>
</dbReference>
<dbReference type="Proteomes" id="UP000220527">
    <property type="component" value="Unassembled WGS sequence"/>
</dbReference>
<comment type="similarity">
    <text evidence="2">Belongs to the CDP-alcohol phosphatidyltransferase class-I family.</text>
</comment>
<feature type="transmembrane region" description="Helical" evidence="3">
    <location>
        <begin position="131"/>
        <end position="150"/>
    </location>
</feature>
<dbReference type="InterPro" id="IPR043130">
    <property type="entry name" value="CDP-OH_PTrfase_TM_dom"/>
</dbReference>
<reference evidence="5" key="1">
    <citation type="submission" date="2017-08" db="EMBL/GenBank/DDBJ databases">
        <authorList>
            <person name="Grouzdev D.S."/>
            <person name="Gaisin V.A."/>
            <person name="Rysina M.S."/>
            <person name="Gorlenko V.M."/>
        </authorList>
    </citation>
    <scope>NUCLEOTIDE SEQUENCE [LARGE SCALE GENOMIC DNA]</scope>
    <source>
        <strain evidence="5">Kir15-3F</strain>
    </source>
</reference>
<organism evidence="4 5">
    <name type="scientific">Candidatus Viridilinea mediisalina</name>
    <dbReference type="NCBI Taxonomy" id="2024553"/>
    <lineage>
        <taxon>Bacteria</taxon>
        <taxon>Bacillati</taxon>
        <taxon>Chloroflexota</taxon>
        <taxon>Chloroflexia</taxon>
        <taxon>Chloroflexales</taxon>
        <taxon>Chloroflexineae</taxon>
        <taxon>Oscillochloridaceae</taxon>
        <taxon>Candidatus Viridilinea</taxon>
    </lineage>
</organism>
<dbReference type="AlphaFoldDB" id="A0A2A6RHX5"/>
<keyword evidence="3" id="KW-1133">Transmembrane helix</keyword>
<dbReference type="Pfam" id="PF01066">
    <property type="entry name" value="CDP-OH_P_transf"/>
    <property type="match status" value="1"/>
</dbReference>
<protein>
    <recommendedName>
        <fullName evidence="6">CDP-alcohol phosphatidyltransferase</fullName>
    </recommendedName>
</protein>
<dbReference type="GO" id="GO:0016020">
    <property type="term" value="C:membrane"/>
    <property type="evidence" value="ECO:0007669"/>
    <property type="project" value="InterPro"/>
</dbReference>
<dbReference type="RefSeq" id="WP_097644453.1">
    <property type="nucleotide sequence ID" value="NZ_NQWI01000055.1"/>
</dbReference>
<evidence type="ECO:0000256" key="3">
    <source>
        <dbReference type="SAM" id="Phobius"/>
    </source>
</evidence>
<dbReference type="InterPro" id="IPR000462">
    <property type="entry name" value="CDP-OH_P_trans"/>
</dbReference>
<evidence type="ECO:0008006" key="6">
    <source>
        <dbReference type="Google" id="ProtNLM"/>
    </source>
</evidence>